<dbReference type="Pfam" id="PF00128">
    <property type="entry name" value="Alpha-amylase"/>
    <property type="match status" value="1"/>
</dbReference>
<dbReference type="CDD" id="cd11315">
    <property type="entry name" value="AmyAc_bac1_AmyA"/>
    <property type="match status" value="1"/>
</dbReference>
<keyword evidence="9" id="KW-1185">Reference proteome</keyword>
<dbReference type="SUPFAM" id="SSF51011">
    <property type="entry name" value="Glycosyl hydrolase domain"/>
    <property type="match status" value="1"/>
</dbReference>
<comment type="caution">
    <text evidence="8">The sequence shown here is derived from an EMBL/GenBank/DDBJ whole genome shotgun (WGS) entry which is preliminary data.</text>
</comment>
<evidence type="ECO:0000256" key="5">
    <source>
        <dbReference type="RuleBase" id="RU003615"/>
    </source>
</evidence>
<evidence type="ECO:0000256" key="2">
    <source>
        <dbReference type="ARBA" id="ARBA00022801"/>
    </source>
</evidence>
<dbReference type="EMBL" id="JFFR01000012">
    <property type="protein sequence ID" value="KDN29036.1"/>
    <property type="molecule type" value="Genomic_DNA"/>
</dbReference>
<dbReference type="Proteomes" id="UP000027219">
    <property type="component" value="Unassembled WGS sequence"/>
</dbReference>
<proteinExistence type="inferred from homology"/>
<comment type="catalytic activity">
    <reaction evidence="6">
        <text>Endohydrolysis of (1-&gt;4)-alpha-D-glucosidic linkages in polysaccharides containing three or more (1-&gt;4)-alpha-linked D-glucose units.</text>
        <dbReference type="EC" id="3.2.1.1"/>
    </reaction>
</comment>
<dbReference type="GO" id="GO:0005975">
    <property type="term" value="P:carbohydrate metabolic process"/>
    <property type="evidence" value="ECO:0007669"/>
    <property type="project" value="InterPro"/>
</dbReference>
<evidence type="ECO:0000259" key="7">
    <source>
        <dbReference type="SMART" id="SM00642"/>
    </source>
</evidence>
<dbReference type="EC" id="3.2.1.1" evidence="6"/>
<dbReference type="InterPro" id="IPR006047">
    <property type="entry name" value="GH13_cat_dom"/>
</dbReference>
<keyword evidence="4 6" id="KW-0326">Glycosidase</keyword>
<evidence type="ECO:0000313" key="9">
    <source>
        <dbReference type="Proteomes" id="UP000027219"/>
    </source>
</evidence>
<evidence type="ECO:0000256" key="3">
    <source>
        <dbReference type="ARBA" id="ARBA00023277"/>
    </source>
</evidence>
<dbReference type="Gene3D" id="3.20.20.80">
    <property type="entry name" value="Glycosidases"/>
    <property type="match status" value="1"/>
</dbReference>
<dbReference type="PANTHER" id="PTHR43447">
    <property type="entry name" value="ALPHA-AMYLASE"/>
    <property type="match status" value="1"/>
</dbReference>
<name>A0A066UNL6_9VIBR</name>
<dbReference type="OrthoDB" id="9805159at2"/>
<dbReference type="Gene3D" id="2.60.40.1180">
    <property type="entry name" value="Golgi alpha-mannosidase II"/>
    <property type="match status" value="1"/>
</dbReference>
<dbReference type="SMART" id="SM00642">
    <property type="entry name" value="Aamy"/>
    <property type="match status" value="1"/>
</dbReference>
<dbReference type="GO" id="GO:0043169">
    <property type="term" value="F:cation binding"/>
    <property type="evidence" value="ECO:0007669"/>
    <property type="project" value="InterPro"/>
</dbReference>
<sequence>MESSAMLNQPATDVILHAFDWCYADIADNAALIQELGYKSVLVSPAMKSLRSDKNKPQQKPTQWWQRYQPQDYRVIDNQLGDTQDFAAMVDTLRQHGLRTYVDVVFNHMANESSIRSDLTYPNQSDRNDYQQDPEYYESIRLFGDLSQPLFDENDFVEAFGIKNWRDKWEVQNGRITGGPTDPGLPTLLDNENVVEQQRSYLKALKAMGVKGFRIDAAKHMTLAHLRKVWTDDICEQMHIFGEIITDGGATEEEYELFLEPYLKHTRLGAYDFPLFNTIFKAFDKKGSFKSLINPYCFGQALSNTRAITFAVTHDIPNNDVFLEYMMDEDAEKLATAFILGRDGGVPLIYSELDTSGIKDRDGQPRWLNDWKAPYMRGMIQFHNCTHGETMRVVEANDDLLVFVRGDKGIVVINKSKRSKTANLTWCGSVTDTLSGKVFESDEKTLTLKVEANSCLMLLATPEDESA</sequence>
<dbReference type="AlphaFoldDB" id="A0A066UNL6"/>
<comment type="similarity">
    <text evidence="1 5">Belongs to the glycosyl hydrolase 13 family.</text>
</comment>
<accession>A0A066UNL6</accession>
<dbReference type="InterPro" id="IPR017853">
    <property type="entry name" value="GH"/>
</dbReference>
<protein>
    <recommendedName>
        <fullName evidence="6">Alpha-amylase</fullName>
        <ecNumber evidence="6">3.2.1.1</ecNumber>
    </recommendedName>
</protein>
<dbReference type="InterPro" id="IPR006046">
    <property type="entry name" value="Alpha_amylase"/>
</dbReference>
<organism evidence="8 9">
    <name type="scientific">Vibrio fortis</name>
    <dbReference type="NCBI Taxonomy" id="212667"/>
    <lineage>
        <taxon>Bacteria</taxon>
        <taxon>Pseudomonadati</taxon>
        <taxon>Pseudomonadota</taxon>
        <taxon>Gammaproteobacteria</taxon>
        <taxon>Vibrionales</taxon>
        <taxon>Vibrionaceae</taxon>
        <taxon>Vibrio</taxon>
    </lineage>
</organism>
<feature type="domain" description="Glycosyl hydrolase family 13 catalytic" evidence="7">
    <location>
        <begin position="13"/>
        <end position="383"/>
    </location>
</feature>
<evidence type="ECO:0000256" key="1">
    <source>
        <dbReference type="ARBA" id="ARBA00008061"/>
    </source>
</evidence>
<keyword evidence="3 6" id="KW-0119">Carbohydrate metabolism</keyword>
<dbReference type="SUPFAM" id="SSF51445">
    <property type="entry name" value="(Trans)glycosidases"/>
    <property type="match status" value="1"/>
</dbReference>
<dbReference type="GO" id="GO:0004556">
    <property type="term" value="F:alpha-amylase activity"/>
    <property type="evidence" value="ECO:0007669"/>
    <property type="project" value="UniProtKB-UniRule"/>
</dbReference>
<gene>
    <name evidence="8" type="ORF">VFDL14_17435</name>
</gene>
<dbReference type="PRINTS" id="PR00110">
    <property type="entry name" value="ALPHAAMYLASE"/>
</dbReference>
<evidence type="ECO:0000256" key="6">
    <source>
        <dbReference type="RuleBase" id="RU361134"/>
    </source>
</evidence>
<keyword evidence="2 6" id="KW-0378">Hydrolase</keyword>
<reference evidence="8 9" key="1">
    <citation type="submission" date="2014-02" db="EMBL/GenBank/DDBJ databases">
        <title>Vibrio fortis Dalian14 Genome Sequencing.</title>
        <authorList>
            <person name="Wang Y."/>
            <person name="Song L."/>
            <person name="Liu G."/>
            <person name="Ding J."/>
        </authorList>
    </citation>
    <scope>NUCLEOTIDE SEQUENCE [LARGE SCALE GENOMIC DNA]</scope>
    <source>
        <strain evidence="8 9">Dalian14</strain>
    </source>
</reference>
<evidence type="ECO:0000256" key="4">
    <source>
        <dbReference type="ARBA" id="ARBA00023295"/>
    </source>
</evidence>
<dbReference type="InterPro" id="IPR013780">
    <property type="entry name" value="Glyco_hydro_b"/>
</dbReference>
<evidence type="ECO:0000313" key="8">
    <source>
        <dbReference type="EMBL" id="KDN29036.1"/>
    </source>
</evidence>
<dbReference type="STRING" id="212667.VFDL14_17435"/>
<dbReference type="RefSeq" id="WP_032550440.1">
    <property type="nucleotide sequence ID" value="NZ_JFFR01000012.1"/>
</dbReference>